<comment type="caution">
    <text evidence="7">The sequence shown here is derived from an EMBL/GenBank/DDBJ whole genome shotgun (WGS) entry which is preliminary data.</text>
</comment>
<reference evidence="7" key="2">
    <citation type="submission" date="2021-04" db="EMBL/GenBank/DDBJ databases">
        <authorList>
            <person name="Gilroy R."/>
        </authorList>
    </citation>
    <scope>NUCLEOTIDE SEQUENCE</scope>
    <source>
        <strain evidence="7">CHK189-11263</strain>
    </source>
</reference>
<name>A0A9D2M9Z6_9FIRM</name>
<gene>
    <name evidence="7" type="ORF">H9714_00925</name>
</gene>
<evidence type="ECO:0000256" key="1">
    <source>
        <dbReference type="ARBA" id="ARBA00004141"/>
    </source>
</evidence>
<dbReference type="InterPro" id="IPR000292">
    <property type="entry name" value="For/NO2_transpt"/>
</dbReference>
<dbReference type="AlphaFoldDB" id="A0A9D2M9Z6"/>
<dbReference type="InterPro" id="IPR024002">
    <property type="entry name" value="For/NO2_transpt_CS"/>
</dbReference>
<feature type="transmembrane region" description="Helical" evidence="6">
    <location>
        <begin position="182"/>
        <end position="201"/>
    </location>
</feature>
<feature type="transmembrane region" description="Helical" evidence="6">
    <location>
        <begin position="109"/>
        <end position="134"/>
    </location>
</feature>
<evidence type="ECO:0000313" key="8">
    <source>
        <dbReference type="Proteomes" id="UP000824208"/>
    </source>
</evidence>
<dbReference type="Proteomes" id="UP000824208">
    <property type="component" value="Unassembled WGS sequence"/>
</dbReference>
<accession>A0A9D2M9Z6</accession>
<dbReference type="PANTHER" id="PTHR30520:SF6">
    <property type="entry name" value="FORMATE_NITRATE FAMILY TRANSPORTER (EUROFUNG)"/>
    <property type="match status" value="1"/>
</dbReference>
<comment type="subcellular location">
    <subcellularLocation>
        <location evidence="1">Membrane</location>
        <topology evidence="1">Multi-pass membrane protein</topology>
    </subcellularLocation>
</comment>
<feature type="transmembrane region" description="Helical" evidence="6">
    <location>
        <begin position="208"/>
        <end position="230"/>
    </location>
</feature>
<protein>
    <submittedName>
        <fullName evidence="7">Formate/nitrite transporter family protein</fullName>
    </submittedName>
</protein>
<feature type="transmembrane region" description="Helical" evidence="6">
    <location>
        <begin position="242"/>
        <end position="266"/>
    </location>
</feature>
<dbReference type="EMBL" id="DWYC01000010">
    <property type="protein sequence ID" value="HJB56094.1"/>
    <property type="molecule type" value="Genomic_DNA"/>
</dbReference>
<evidence type="ECO:0000256" key="5">
    <source>
        <dbReference type="ARBA" id="ARBA00049660"/>
    </source>
</evidence>
<keyword evidence="4 6" id="KW-0472">Membrane</keyword>
<keyword evidence="2 6" id="KW-0812">Transmembrane</keyword>
<feature type="transmembrane region" description="Helical" evidence="6">
    <location>
        <begin position="30"/>
        <end position="52"/>
    </location>
</feature>
<evidence type="ECO:0000256" key="4">
    <source>
        <dbReference type="ARBA" id="ARBA00023136"/>
    </source>
</evidence>
<sequence length="276" mass="28134">MDRLYLSPGEIIAAYSAAGRVKLRRPASSLLLLGALAGAIIAVAAAASNTAVYGIADTWTLRTVCALLFPFGLGLVIVTGSELFTGNCMLPVTLLDHGGTVGQMLRNWVLVYLGNTLGALAVAALCVFCGQLDYSAGALAVYTIRVGAVKCALPFWKAFGLGILCNFLVCLGVLAANSAKDTAGRLLGAYLPVCFFVLCGFEHSIANLYYIGAAMMAAAVPDYAALAAAAGVDLSSLTPAGAAANLIPVTLGNLLGGAGLGLLLWYCHGKPAGASK</sequence>
<evidence type="ECO:0000256" key="2">
    <source>
        <dbReference type="ARBA" id="ARBA00022692"/>
    </source>
</evidence>
<feature type="transmembrane region" description="Helical" evidence="6">
    <location>
        <begin position="155"/>
        <end position="176"/>
    </location>
</feature>
<dbReference type="GO" id="GO:0005886">
    <property type="term" value="C:plasma membrane"/>
    <property type="evidence" value="ECO:0007669"/>
    <property type="project" value="TreeGrafter"/>
</dbReference>
<evidence type="ECO:0000256" key="6">
    <source>
        <dbReference type="SAM" id="Phobius"/>
    </source>
</evidence>
<organism evidence="7 8">
    <name type="scientific">Candidatus Flavonifractor intestinipullorum</name>
    <dbReference type="NCBI Taxonomy" id="2838587"/>
    <lineage>
        <taxon>Bacteria</taxon>
        <taxon>Bacillati</taxon>
        <taxon>Bacillota</taxon>
        <taxon>Clostridia</taxon>
        <taxon>Eubacteriales</taxon>
        <taxon>Oscillospiraceae</taxon>
        <taxon>Flavonifractor</taxon>
    </lineage>
</organism>
<reference evidence="7" key="1">
    <citation type="journal article" date="2021" name="PeerJ">
        <title>Extensive microbial diversity within the chicken gut microbiome revealed by metagenomics and culture.</title>
        <authorList>
            <person name="Gilroy R."/>
            <person name="Ravi A."/>
            <person name="Getino M."/>
            <person name="Pursley I."/>
            <person name="Horton D.L."/>
            <person name="Alikhan N.F."/>
            <person name="Baker D."/>
            <person name="Gharbi K."/>
            <person name="Hall N."/>
            <person name="Watson M."/>
            <person name="Adriaenssens E.M."/>
            <person name="Foster-Nyarko E."/>
            <person name="Jarju S."/>
            <person name="Secka A."/>
            <person name="Antonio M."/>
            <person name="Oren A."/>
            <person name="Chaudhuri R.R."/>
            <person name="La Ragione R."/>
            <person name="Hildebrand F."/>
            <person name="Pallen M.J."/>
        </authorList>
    </citation>
    <scope>NUCLEOTIDE SEQUENCE</scope>
    <source>
        <strain evidence="7">CHK189-11263</strain>
    </source>
</reference>
<keyword evidence="3 6" id="KW-1133">Transmembrane helix</keyword>
<evidence type="ECO:0000256" key="3">
    <source>
        <dbReference type="ARBA" id="ARBA00022989"/>
    </source>
</evidence>
<feature type="transmembrane region" description="Helical" evidence="6">
    <location>
        <begin position="64"/>
        <end position="84"/>
    </location>
</feature>
<evidence type="ECO:0000313" key="7">
    <source>
        <dbReference type="EMBL" id="HJB56094.1"/>
    </source>
</evidence>
<dbReference type="InterPro" id="IPR023271">
    <property type="entry name" value="Aquaporin-like"/>
</dbReference>
<dbReference type="GO" id="GO:0015499">
    <property type="term" value="F:formate transmembrane transporter activity"/>
    <property type="evidence" value="ECO:0007669"/>
    <property type="project" value="TreeGrafter"/>
</dbReference>
<proteinExistence type="inferred from homology"/>
<dbReference type="PROSITE" id="PS01005">
    <property type="entry name" value="FORMATE_NITRITE_TP_1"/>
    <property type="match status" value="1"/>
</dbReference>
<dbReference type="Gene3D" id="1.20.1080.10">
    <property type="entry name" value="Glycerol uptake facilitator protein"/>
    <property type="match status" value="1"/>
</dbReference>
<dbReference type="PANTHER" id="PTHR30520">
    <property type="entry name" value="FORMATE TRANSPORTER-RELATED"/>
    <property type="match status" value="1"/>
</dbReference>
<comment type="similarity">
    <text evidence="5">Belongs to the FNT transporter (TC 1.A.16) family.</text>
</comment>
<dbReference type="Pfam" id="PF01226">
    <property type="entry name" value="Form_Nir_trans"/>
    <property type="match status" value="1"/>
</dbReference>